<dbReference type="Gene3D" id="3.90.1140.10">
    <property type="entry name" value="Cyclic phosphodiesterase"/>
    <property type="match status" value="1"/>
</dbReference>
<dbReference type="Pfam" id="PF09749">
    <property type="entry name" value="HVSL"/>
    <property type="match status" value="1"/>
</dbReference>
<reference evidence="8 9" key="1">
    <citation type="submission" date="2024-04" db="EMBL/GenBank/DDBJ databases">
        <authorList>
            <person name="Rising A."/>
            <person name="Reimegard J."/>
            <person name="Sonavane S."/>
            <person name="Akerstrom W."/>
            <person name="Nylinder S."/>
            <person name="Hedman E."/>
            <person name="Kallberg Y."/>
        </authorList>
    </citation>
    <scope>NUCLEOTIDE SEQUENCE [LARGE SCALE GENOMIC DNA]</scope>
</reference>
<dbReference type="GO" id="GO:0005634">
    <property type="term" value="C:nucleus"/>
    <property type="evidence" value="ECO:0007669"/>
    <property type="project" value="UniProtKB-SubCell"/>
</dbReference>
<sequence length="277" mass="32172">MNEINSTFRLVDYSSDEESSDENEITCQKPVQSVSPLTDGINSCHETRNSDALPLPLEIQQMYKEIQSEEIVEDPSMHSGKIRSFPHERGIWATYVFIEYNPEPAFYEMIDNLRKIASSHGIELQIPEDFHISLTRTLKLRHHWIVPFIDSLKAKLGYFYHFKIIFQTLEVYENEEKTRTFLGLKVHHGYDRLLKILRKVDACVQEFKLPNFYKNPSFHLSCAFCIGSRAEELEKSMADLNIVFQSFIDSQAECGRLWVSEICCKSGNKLFTVNLKS</sequence>
<organism evidence="8 9">
    <name type="scientific">Larinioides sclopetarius</name>
    <dbReference type="NCBI Taxonomy" id="280406"/>
    <lineage>
        <taxon>Eukaryota</taxon>
        <taxon>Metazoa</taxon>
        <taxon>Ecdysozoa</taxon>
        <taxon>Arthropoda</taxon>
        <taxon>Chelicerata</taxon>
        <taxon>Arachnida</taxon>
        <taxon>Araneae</taxon>
        <taxon>Araneomorphae</taxon>
        <taxon>Entelegynae</taxon>
        <taxon>Araneoidea</taxon>
        <taxon>Araneidae</taxon>
        <taxon>Larinioides</taxon>
    </lineage>
</organism>
<dbReference type="EC" id="3.1.4.-" evidence="6"/>
<evidence type="ECO:0000313" key="8">
    <source>
        <dbReference type="EMBL" id="CAL1280301.1"/>
    </source>
</evidence>
<keyword evidence="4 6" id="KW-0539">Nucleus</keyword>
<evidence type="ECO:0000256" key="6">
    <source>
        <dbReference type="HAMAP-Rule" id="MF_03040"/>
    </source>
</evidence>
<dbReference type="Proteomes" id="UP001497382">
    <property type="component" value="Unassembled WGS sequence"/>
</dbReference>
<protein>
    <recommendedName>
        <fullName evidence="6">U6 snRNA phosphodiesterase</fullName>
        <ecNumber evidence="6">3.1.4.-</ecNumber>
    </recommendedName>
</protein>
<dbReference type="PANTHER" id="PTHR13522:SF3">
    <property type="entry name" value="U6 SNRNA PHOSPHODIESTERASE 1"/>
    <property type="match status" value="1"/>
</dbReference>
<dbReference type="InterPro" id="IPR027521">
    <property type="entry name" value="Usb1"/>
</dbReference>
<dbReference type="GO" id="GO:1990838">
    <property type="term" value="F:poly(U)-specific exoribonuclease activity, producing 3' uridine cyclic phosphate ends"/>
    <property type="evidence" value="ECO:0007669"/>
    <property type="project" value="UniProtKB-UniRule"/>
</dbReference>
<evidence type="ECO:0000256" key="1">
    <source>
        <dbReference type="ARBA" id="ARBA00022722"/>
    </source>
</evidence>
<dbReference type="GO" id="GO:0016829">
    <property type="term" value="F:lyase activity"/>
    <property type="evidence" value="ECO:0007669"/>
    <property type="project" value="UniProtKB-KW"/>
</dbReference>
<dbReference type="GO" id="GO:0034477">
    <property type="term" value="P:U6 snRNA 3'-end processing"/>
    <property type="evidence" value="ECO:0007669"/>
    <property type="project" value="UniProtKB-UniRule"/>
</dbReference>
<evidence type="ECO:0000256" key="7">
    <source>
        <dbReference type="SAM" id="MobiDB-lite"/>
    </source>
</evidence>
<gene>
    <name evidence="8" type="ORF">LARSCL_LOCUS10885</name>
</gene>
<keyword evidence="3" id="KW-0456">Lyase</keyword>
<evidence type="ECO:0000256" key="4">
    <source>
        <dbReference type="ARBA" id="ARBA00023242"/>
    </source>
</evidence>
<dbReference type="EMBL" id="CAXIEN010000130">
    <property type="protein sequence ID" value="CAL1280301.1"/>
    <property type="molecule type" value="Genomic_DNA"/>
</dbReference>
<evidence type="ECO:0000256" key="2">
    <source>
        <dbReference type="ARBA" id="ARBA00022801"/>
    </source>
</evidence>
<keyword evidence="2 6" id="KW-0378">Hydrolase</keyword>
<comment type="similarity">
    <text evidence="6">Belongs to the 2H phosphoesterase superfamily. USB1 family.</text>
</comment>
<dbReference type="AlphaFoldDB" id="A0AAV2A8K4"/>
<feature type="active site" description="Proton donor/acceptor" evidence="6">
    <location>
        <position position="219"/>
    </location>
</feature>
<feature type="compositionally biased region" description="Acidic residues" evidence="7">
    <location>
        <begin position="14"/>
        <end position="24"/>
    </location>
</feature>
<evidence type="ECO:0000313" key="9">
    <source>
        <dbReference type="Proteomes" id="UP001497382"/>
    </source>
</evidence>
<name>A0AAV2A8K4_9ARAC</name>
<comment type="catalytic activity">
    <reaction evidence="5">
        <text>a 3'-end uridylyl-uridine-RNA = a 3'-end 2',3'-cyclophospho-uridine-RNA + uridine</text>
        <dbReference type="Rhea" id="RHEA:46052"/>
        <dbReference type="Rhea" id="RHEA-COMP:17384"/>
        <dbReference type="Rhea" id="RHEA-COMP:17385"/>
        <dbReference type="ChEBI" id="CHEBI:16704"/>
        <dbReference type="ChEBI" id="CHEBI:85643"/>
        <dbReference type="ChEBI" id="CHEBI:85644"/>
    </reaction>
    <physiologicalReaction direction="left-to-right" evidence="5">
        <dbReference type="Rhea" id="RHEA:46053"/>
    </physiologicalReaction>
</comment>
<comment type="function">
    <text evidence="6">Phosphodiesterase responsible for the U6 snRNA 3' end processing. Acts as an exoribonuclease (RNase) responsible for trimming the poly(U) tract of the last nucleotides in the pre-U6 snRNA molecule, leading to the formation of mature U6 snRNA.</text>
</comment>
<keyword evidence="9" id="KW-1185">Reference proteome</keyword>
<accession>A0AAV2A8K4</accession>
<keyword evidence="1 6" id="KW-0540">Nuclease</keyword>
<feature type="active site" description="Proton donor/acceptor" evidence="6">
    <location>
        <position position="131"/>
    </location>
</feature>
<evidence type="ECO:0000256" key="3">
    <source>
        <dbReference type="ARBA" id="ARBA00023239"/>
    </source>
</evidence>
<comment type="subcellular location">
    <subcellularLocation>
        <location evidence="6">Nucleus</location>
    </subcellularLocation>
</comment>
<dbReference type="PANTHER" id="PTHR13522">
    <property type="entry name" value="U6 SNRNA PHOSPHODIESTERASE 1"/>
    <property type="match status" value="1"/>
</dbReference>
<feature type="region of interest" description="Disordered" evidence="7">
    <location>
        <begin position="1"/>
        <end position="27"/>
    </location>
</feature>
<dbReference type="HAMAP" id="MF_03040">
    <property type="entry name" value="USB1"/>
    <property type="match status" value="1"/>
</dbReference>
<comment type="caution">
    <text evidence="8">The sequence shown here is derived from an EMBL/GenBank/DDBJ whole genome shotgun (WGS) entry which is preliminary data.</text>
</comment>
<evidence type="ECO:0000256" key="5">
    <source>
        <dbReference type="ARBA" id="ARBA00029300"/>
    </source>
</evidence>
<proteinExistence type="inferred from homology"/>